<evidence type="ECO:0000256" key="1">
    <source>
        <dbReference type="SAM" id="SignalP"/>
    </source>
</evidence>
<keyword evidence="1" id="KW-0732">Signal</keyword>
<comment type="caution">
    <text evidence="3">The sequence shown here is derived from an EMBL/GenBank/DDBJ whole genome shotgun (WGS) entry which is preliminary data.</text>
</comment>
<name>A0A2U0SKD5_9PAST</name>
<dbReference type="InterPro" id="IPR011049">
    <property type="entry name" value="Serralysin-like_metalloprot_C"/>
</dbReference>
<accession>A0A2U0SKD5</accession>
<dbReference type="Gene3D" id="2.60.40.4050">
    <property type="match status" value="1"/>
</dbReference>
<feature type="chain" id="PRO_5015767641" evidence="1">
    <location>
        <begin position="28"/>
        <end position="63"/>
    </location>
</feature>
<dbReference type="InterPro" id="IPR008640">
    <property type="entry name" value="Adhesin_Head_dom"/>
</dbReference>
<dbReference type="AlphaFoldDB" id="A0A2U0SKD5"/>
<gene>
    <name evidence="3" type="ORF">C8D76_12031</name>
</gene>
<dbReference type="GO" id="GO:0019867">
    <property type="term" value="C:outer membrane"/>
    <property type="evidence" value="ECO:0007669"/>
    <property type="project" value="InterPro"/>
</dbReference>
<dbReference type="SUPFAM" id="SSF101967">
    <property type="entry name" value="Adhesin YadA, collagen-binding domain"/>
    <property type="match status" value="1"/>
</dbReference>
<dbReference type="Proteomes" id="UP000245909">
    <property type="component" value="Unassembled WGS sequence"/>
</dbReference>
<keyword evidence="4" id="KW-1185">Reference proteome</keyword>
<evidence type="ECO:0000313" key="4">
    <source>
        <dbReference type="Proteomes" id="UP000245909"/>
    </source>
</evidence>
<sequence length="63" mass="6161">MKTKNKKKLATSLLAMGTFFVGGVAQADSVVGTATGENATAIGTNSLATATGSIAIGQNTTAT</sequence>
<dbReference type="EMBL" id="QENU01000020">
    <property type="protein sequence ID" value="PVX31816.1"/>
    <property type="molecule type" value="Genomic_DNA"/>
</dbReference>
<dbReference type="RefSeq" id="WP_116632496.1">
    <property type="nucleotide sequence ID" value="NZ_QENU01000020.1"/>
</dbReference>
<feature type="domain" description="Trimeric autotransporter adhesin YadA-like head" evidence="2">
    <location>
        <begin position="34"/>
        <end position="60"/>
    </location>
</feature>
<reference evidence="3 4" key="1">
    <citation type="submission" date="2018-05" db="EMBL/GenBank/DDBJ databases">
        <title>Genomic Encyclopedia of Type Strains, Phase IV (KMG-IV): sequencing the most valuable type-strain genomes for metagenomic binning, comparative biology and taxonomic classification.</title>
        <authorList>
            <person name="Goeker M."/>
        </authorList>
    </citation>
    <scope>NUCLEOTIDE SEQUENCE [LARGE SCALE GENOMIC DNA]</scope>
    <source>
        <strain evidence="3 4">DSM 22999</strain>
    </source>
</reference>
<evidence type="ECO:0000259" key="2">
    <source>
        <dbReference type="Pfam" id="PF05658"/>
    </source>
</evidence>
<organism evidence="3 4">
    <name type="scientific">Alitibacter langaaensis DSM 22999</name>
    <dbReference type="NCBI Taxonomy" id="1122935"/>
    <lineage>
        <taxon>Bacteria</taxon>
        <taxon>Pseudomonadati</taxon>
        <taxon>Pseudomonadota</taxon>
        <taxon>Gammaproteobacteria</taxon>
        <taxon>Pasteurellales</taxon>
        <taxon>Pasteurellaceae</taxon>
        <taxon>Alitibacter</taxon>
    </lineage>
</organism>
<protein>
    <submittedName>
        <fullName evidence="3">Trimeric autotransporter adhesin</fullName>
    </submittedName>
</protein>
<dbReference type="Pfam" id="PF05658">
    <property type="entry name" value="YadA_head"/>
    <property type="match status" value="1"/>
</dbReference>
<proteinExistence type="predicted"/>
<feature type="signal peptide" evidence="1">
    <location>
        <begin position="1"/>
        <end position="27"/>
    </location>
</feature>
<evidence type="ECO:0000313" key="3">
    <source>
        <dbReference type="EMBL" id="PVX31816.1"/>
    </source>
</evidence>